<dbReference type="Proteomes" id="UP000614424">
    <property type="component" value="Unassembled WGS sequence"/>
</dbReference>
<dbReference type="AlphaFoldDB" id="A0A8J6TEQ7"/>
<feature type="domain" description="Dinitrogenase iron-molybdenum cofactor biosynthesis" evidence="2">
    <location>
        <begin position="13"/>
        <end position="104"/>
    </location>
</feature>
<organism evidence="3 4">
    <name type="scientific">Candidatus Desulfobia pelagia</name>
    <dbReference type="NCBI Taxonomy" id="2841692"/>
    <lineage>
        <taxon>Bacteria</taxon>
        <taxon>Pseudomonadati</taxon>
        <taxon>Thermodesulfobacteriota</taxon>
        <taxon>Desulfobulbia</taxon>
        <taxon>Desulfobulbales</taxon>
        <taxon>Desulfobulbaceae</taxon>
        <taxon>Candidatus Desulfobia</taxon>
    </lineage>
</organism>
<dbReference type="InterPro" id="IPR036105">
    <property type="entry name" value="DiNase_FeMo-co_biosyn_sf"/>
</dbReference>
<dbReference type="CDD" id="cd00851">
    <property type="entry name" value="MTH1175"/>
    <property type="match status" value="1"/>
</dbReference>
<gene>
    <name evidence="3" type="ORF">H8E41_02345</name>
</gene>
<dbReference type="PANTHER" id="PTHR42983:SF1">
    <property type="entry name" value="IRON-MOLYBDENUM PROTEIN"/>
    <property type="match status" value="1"/>
</dbReference>
<feature type="region of interest" description="Disordered" evidence="1">
    <location>
        <begin position="114"/>
        <end position="155"/>
    </location>
</feature>
<dbReference type="InterPro" id="IPR003731">
    <property type="entry name" value="Di-Nase_FeMo-co_biosynth"/>
</dbReference>
<dbReference type="Gene3D" id="3.30.420.130">
    <property type="entry name" value="Dinitrogenase iron-molybdenum cofactor biosynthesis domain"/>
    <property type="match status" value="1"/>
</dbReference>
<evidence type="ECO:0000313" key="4">
    <source>
        <dbReference type="Proteomes" id="UP000614424"/>
    </source>
</evidence>
<dbReference type="InterPro" id="IPR033913">
    <property type="entry name" value="MTH1175_dom"/>
</dbReference>
<name>A0A8J6TEQ7_9BACT</name>
<reference evidence="3 4" key="1">
    <citation type="submission" date="2020-08" db="EMBL/GenBank/DDBJ databases">
        <title>Bridging the membrane lipid divide: bacteria of the FCB group superphylum have the potential to synthesize archaeal ether lipids.</title>
        <authorList>
            <person name="Villanueva L."/>
            <person name="Von Meijenfeldt F.A.B."/>
            <person name="Westbye A.B."/>
            <person name="Yadav S."/>
            <person name="Hopmans E.C."/>
            <person name="Dutilh B.E."/>
            <person name="Sinninghe Damste J.S."/>
        </authorList>
    </citation>
    <scope>NUCLEOTIDE SEQUENCE [LARGE SCALE GENOMIC DNA]</scope>
    <source>
        <strain evidence="3">NIOZ-UU47</strain>
    </source>
</reference>
<comment type="caution">
    <text evidence="3">The sequence shown here is derived from an EMBL/GenBank/DDBJ whole genome shotgun (WGS) entry which is preliminary data.</text>
</comment>
<protein>
    <submittedName>
        <fullName evidence="3">NifB/NifX family molybdenum-iron cluster-binding protein</fullName>
    </submittedName>
</protein>
<accession>A0A8J6TEQ7</accession>
<dbReference type="EMBL" id="JACNJZ010000050">
    <property type="protein sequence ID" value="MBC8316715.1"/>
    <property type="molecule type" value="Genomic_DNA"/>
</dbReference>
<proteinExistence type="predicted"/>
<feature type="compositionally biased region" description="Gly residues" evidence="1">
    <location>
        <begin position="129"/>
        <end position="155"/>
    </location>
</feature>
<dbReference type="SUPFAM" id="SSF53146">
    <property type="entry name" value="Nitrogenase accessory factor-like"/>
    <property type="match status" value="1"/>
</dbReference>
<evidence type="ECO:0000259" key="2">
    <source>
        <dbReference type="Pfam" id="PF02579"/>
    </source>
</evidence>
<sequence>MKLCVTSTGNSLDSKADQSFGRAPYFIIIDTDTLSFEAVVNSSADASQGAGIAAAQTISDLEANGLLTGYVGPKALMALENTGITIYEGVSTQDTVGEAVEKFNAGTYKVKDKEAPSSAKASGKCRAGRGTGGGMGRGRGGGKGMGRGFGQRGAQ</sequence>
<evidence type="ECO:0000313" key="3">
    <source>
        <dbReference type="EMBL" id="MBC8316715.1"/>
    </source>
</evidence>
<dbReference type="Pfam" id="PF02579">
    <property type="entry name" value="Nitro_FeMo-Co"/>
    <property type="match status" value="1"/>
</dbReference>
<evidence type="ECO:0000256" key="1">
    <source>
        <dbReference type="SAM" id="MobiDB-lite"/>
    </source>
</evidence>
<dbReference type="PANTHER" id="PTHR42983">
    <property type="entry name" value="DINITROGENASE IRON-MOLYBDENUM COFACTOR PROTEIN-RELATED"/>
    <property type="match status" value="1"/>
</dbReference>